<comment type="function">
    <text evidence="9">Component of the outer dense fibers (ODF) of spermatozoa which could be involved in sperm tail structure, sperm movement and general organization of cellular cytoskeleton.</text>
</comment>
<feature type="compositionally biased region" description="Basic and acidic residues" evidence="12">
    <location>
        <begin position="294"/>
        <end position="355"/>
    </location>
</feature>
<feature type="transmembrane region" description="Helical" evidence="13">
    <location>
        <begin position="65"/>
        <end position="84"/>
    </location>
</feature>
<keyword evidence="14" id="KW-1185">Reference proteome</keyword>
<evidence type="ECO:0000256" key="2">
    <source>
        <dbReference type="ARBA" id="ARBA00022473"/>
    </source>
</evidence>
<protein>
    <recommendedName>
        <fullName evidence="10">Outer dense fiber protein 4</fullName>
    </recommendedName>
    <alternativeName>
        <fullName evidence="11">Outer dense fiber of sperm tails protein 4</fullName>
    </alternativeName>
</protein>
<proteinExistence type="predicted"/>
<feature type="transmembrane region" description="Helical" evidence="13">
    <location>
        <begin position="151"/>
        <end position="169"/>
    </location>
</feature>
<evidence type="ECO:0000256" key="9">
    <source>
        <dbReference type="ARBA" id="ARBA00054558"/>
    </source>
</evidence>
<sequence>MSIKDLQRRERAGMQDGVEEKLGEVSHHLGNSAIHHGNNVIHHRRISVLPLRWKLVHSSRWRGQLLASELSLVAFILLLVMVLSKKWLYLSRCRFYQRWPTNVTTSIYTSIHIMSMGLIHICRSKSCFNSENANDTFKMWTNHPIFGLSKITFHLALGLGFVLTIWLHLPYLPGCQKMPSFVWIGTVLSFCEVAFIFFTLILFPINLWVFELKRNLSIPIGWSYFIGWLVFILYISCGSVCYLNYKHFWRLLMSRPTDTSRSNLEDIFCCKEPASNNTAQNEEVQIEEVLEKKRESLDSEEMKASLDPEEMKESQDPVKMKASLDPEEMKESRDPVEMKASRDPVEMKASRDPVEMKASQDPVEMKASQDPVEMKTSQDPAESMPSLN</sequence>
<evidence type="ECO:0000256" key="1">
    <source>
        <dbReference type="ARBA" id="ARBA00004141"/>
    </source>
</evidence>
<evidence type="ECO:0000256" key="12">
    <source>
        <dbReference type="SAM" id="MobiDB-lite"/>
    </source>
</evidence>
<dbReference type="PANTHER" id="PTHR10671">
    <property type="entry name" value="EPITHELIAL MEMBRANE PROTEIN-RELATED"/>
    <property type="match status" value="1"/>
</dbReference>
<dbReference type="eggNOG" id="ENOG502SXVG">
    <property type="taxonomic scope" value="Eukaryota"/>
</dbReference>
<dbReference type="InParanoid" id="A0A1S2ZRS5"/>
<evidence type="ECO:0000256" key="4">
    <source>
        <dbReference type="ARBA" id="ARBA00022692"/>
    </source>
</evidence>
<feature type="transmembrane region" description="Helical" evidence="13">
    <location>
        <begin position="181"/>
        <end position="205"/>
    </location>
</feature>
<evidence type="ECO:0000256" key="8">
    <source>
        <dbReference type="ARBA" id="ARBA00023136"/>
    </source>
</evidence>
<feature type="transmembrane region" description="Helical" evidence="13">
    <location>
        <begin position="225"/>
        <end position="245"/>
    </location>
</feature>
<keyword evidence="5" id="KW-0221">Differentiation</keyword>
<dbReference type="Proteomes" id="UP001652624">
    <property type="component" value="Chromosome 12"/>
</dbReference>
<keyword evidence="8 13" id="KW-0472">Membrane</keyword>
<dbReference type="PANTHER" id="PTHR10671:SF94">
    <property type="entry name" value="OUTER DENSE FIBER PROTEIN 4"/>
    <property type="match status" value="1"/>
</dbReference>
<keyword evidence="4 13" id="KW-0812">Transmembrane</keyword>
<evidence type="ECO:0000256" key="3">
    <source>
        <dbReference type="ARBA" id="ARBA00022553"/>
    </source>
</evidence>
<comment type="subcellular location">
    <subcellularLocation>
        <location evidence="1">Membrane</location>
        <topology evidence="1">Multi-pass membrane protein</topology>
    </subcellularLocation>
</comment>
<reference evidence="15" key="1">
    <citation type="submission" date="2025-08" db="UniProtKB">
        <authorList>
            <consortium name="RefSeq"/>
        </authorList>
    </citation>
    <scope>IDENTIFICATION</scope>
</reference>
<dbReference type="GeneID" id="103113898"/>
<evidence type="ECO:0000256" key="7">
    <source>
        <dbReference type="ARBA" id="ARBA00022989"/>
    </source>
</evidence>
<feature type="compositionally biased region" description="Polar residues" evidence="12">
    <location>
        <begin position="375"/>
        <end position="388"/>
    </location>
</feature>
<gene>
    <name evidence="15" type="primary">ODF4</name>
</gene>
<evidence type="ECO:0000313" key="14">
    <source>
        <dbReference type="Proteomes" id="UP001652624"/>
    </source>
</evidence>
<keyword evidence="6" id="KW-0744">Spermatogenesis</keyword>
<organism evidence="14 15">
    <name type="scientific">Erinaceus europaeus</name>
    <name type="common">Western European hedgehog</name>
    <dbReference type="NCBI Taxonomy" id="9365"/>
    <lineage>
        <taxon>Eukaryota</taxon>
        <taxon>Metazoa</taxon>
        <taxon>Chordata</taxon>
        <taxon>Craniata</taxon>
        <taxon>Vertebrata</taxon>
        <taxon>Euteleostomi</taxon>
        <taxon>Mammalia</taxon>
        <taxon>Eutheria</taxon>
        <taxon>Laurasiatheria</taxon>
        <taxon>Eulipotyphla</taxon>
        <taxon>Erinaceidae</taxon>
        <taxon>Erinaceinae</taxon>
        <taxon>Erinaceus</taxon>
    </lineage>
</organism>
<dbReference type="GO" id="GO:0005886">
    <property type="term" value="C:plasma membrane"/>
    <property type="evidence" value="ECO:0007669"/>
    <property type="project" value="TreeGrafter"/>
</dbReference>
<dbReference type="InterPro" id="IPR050579">
    <property type="entry name" value="PMP-22/EMP/MP20-like"/>
</dbReference>
<evidence type="ECO:0000256" key="6">
    <source>
        <dbReference type="ARBA" id="ARBA00022871"/>
    </source>
</evidence>
<feature type="region of interest" description="Disordered" evidence="12">
    <location>
        <begin position="294"/>
        <end position="388"/>
    </location>
</feature>
<dbReference type="FunCoup" id="A0A1S2ZRS5">
    <property type="interactions" value="2"/>
</dbReference>
<dbReference type="CTD" id="146852"/>
<dbReference type="GO" id="GO:0030154">
    <property type="term" value="P:cell differentiation"/>
    <property type="evidence" value="ECO:0007669"/>
    <property type="project" value="UniProtKB-KW"/>
</dbReference>
<name>A0A1S2ZRS5_ERIEU</name>
<accession>A0A1S2ZRS5</accession>
<evidence type="ECO:0000313" key="15">
    <source>
        <dbReference type="RefSeq" id="XP_007523554.1"/>
    </source>
</evidence>
<keyword evidence="2" id="KW-0217">Developmental protein</keyword>
<evidence type="ECO:0000256" key="10">
    <source>
        <dbReference type="ARBA" id="ARBA00073557"/>
    </source>
</evidence>
<dbReference type="Gene3D" id="1.20.140.150">
    <property type="match status" value="1"/>
</dbReference>
<evidence type="ECO:0000256" key="13">
    <source>
        <dbReference type="SAM" id="Phobius"/>
    </source>
</evidence>
<dbReference type="RefSeq" id="XP_007523554.1">
    <property type="nucleotide sequence ID" value="XM_007523492.2"/>
</dbReference>
<dbReference type="AlphaFoldDB" id="A0A1S2ZRS5"/>
<dbReference type="FunFam" id="1.20.140.150:FF:000074">
    <property type="entry name" value="Outer dense fiber of sperm tails 4"/>
    <property type="match status" value="1"/>
</dbReference>
<keyword evidence="7 13" id="KW-1133">Transmembrane helix</keyword>
<evidence type="ECO:0000256" key="11">
    <source>
        <dbReference type="ARBA" id="ARBA00079416"/>
    </source>
</evidence>
<keyword evidence="3" id="KW-0597">Phosphoprotein</keyword>
<evidence type="ECO:0000256" key="5">
    <source>
        <dbReference type="ARBA" id="ARBA00022782"/>
    </source>
</evidence>
<dbReference type="OrthoDB" id="9664324at2759"/>
<dbReference type="GO" id="GO:0007283">
    <property type="term" value="P:spermatogenesis"/>
    <property type="evidence" value="ECO:0007669"/>
    <property type="project" value="UniProtKB-KW"/>
</dbReference>